<feature type="domain" description="HTH marR-type" evidence="1">
    <location>
        <begin position="10"/>
        <end position="147"/>
    </location>
</feature>
<accession>A0A6J4QR24</accession>
<dbReference type="InterPro" id="IPR011991">
    <property type="entry name" value="ArsR-like_HTH"/>
</dbReference>
<evidence type="ECO:0000259" key="1">
    <source>
        <dbReference type="PROSITE" id="PS50995"/>
    </source>
</evidence>
<proteinExistence type="predicted"/>
<gene>
    <name evidence="2" type="ORF">AVDCRST_MAG82-3209</name>
</gene>
<dbReference type="GO" id="GO:0006950">
    <property type="term" value="P:response to stress"/>
    <property type="evidence" value="ECO:0007669"/>
    <property type="project" value="TreeGrafter"/>
</dbReference>
<dbReference type="GO" id="GO:0003700">
    <property type="term" value="F:DNA-binding transcription factor activity"/>
    <property type="evidence" value="ECO:0007669"/>
    <property type="project" value="InterPro"/>
</dbReference>
<dbReference type="InterPro" id="IPR000835">
    <property type="entry name" value="HTH_MarR-typ"/>
</dbReference>
<dbReference type="SUPFAM" id="SSF46785">
    <property type="entry name" value="Winged helix' DNA-binding domain"/>
    <property type="match status" value="1"/>
</dbReference>
<dbReference type="InterPro" id="IPR036390">
    <property type="entry name" value="WH_DNA-bd_sf"/>
</dbReference>
<evidence type="ECO:0000313" key="2">
    <source>
        <dbReference type="EMBL" id="CAA9444706.1"/>
    </source>
</evidence>
<protein>
    <recommendedName>
        <fullName evidence="1">HTH marR-type domain-containing protein</fullName>
    </recommendedName>
</protein>
<dbReference type="CDD" id="cd00090">
    <property type="entry name" value="HTH_ARSR"/>
    <property type="match status" value="1"/>
</dbReference>
<dbReference type="Pfam" id="PF12802">
    <property type="entry name" value="MarR_2"/>
    <property type="match status" value="1"/>
</dbReference>
<dbReference type="InterPro" id="IPR039422">
    <property type="entry name" value="MarR/SlyA-like"/>
</dbReference>
<dbReference type="AlphaFoldDB" id="A0A6J4QR24"/>
<dbReference type="PANTHER" id="PTHR33164">
    <property type="entry name" value="TRANSCRIPTIONAL REGULATOR, MARR FAMILY"/>
    <property type="match status" value="1"/>
</dbReference>
<sequence>MDREKLVDETLMLLPTLMRLVERPSPVEMGEIARRGLATDVQVSPGHIQVLIALTRGPRSVGKLAEELEVSPPAATQLVDKLADHGMVDRHNDPADGRVVLVDYVEGMHEVARRIVEDRRRPLEAAMSQMTDTEALAFVKGLKLLAKSFGTAAGEES</sequence>
<name>A0A6J4QR24_9ACTN</name>
<organism evidence="2">
    <name type="scientific">uncultured Rubrobacteraceae bacterium</name>
    <dbReference type="NCBI Taxonomy" id="349277"/>
    <lineage>
        <taxon>Bacteria</taxon>
        <taxon>Bacillati</taxon>
        <taxon>Actinomycetota</taxon>
        <taxon>Rubrobacteria</taxon>
        <taxon>Rubrobacterales</taxon>
        <taxon>Rubrobacteraceae</taxon>
        <taxon>environmental samples</taxon>
    </lineage>
</organism>
<dbReference type="PROSITE" id="PS50995">
    <property type="entry name" value="HTH_MARR_2"/>
    <property type="match status" value="1"/>
</dbReference>
<dbReference type="EMBL" id="CADCVA010000392">
    <property type="protein sequence ID" value="CAA9444706.1"/>
    <property type="molecule type" value="Genomic_DNA"/>
</dbReference>
<dbReference type="PANTHER" id="PTHR33164:SF103">
    <property type="entry name" value="REGULATORY PROTEIN MARR"/>
    <property type="match status" value="1"/>
</dbReference>
<reference evidence="2" key="1">
    <citation type="submission" date="2020-02" db="EMBL/GenBank/DDBJ databases">
        <authorList>
            <person name="Meier V. D."/>
        </authorList>
    </citation>
    <scope>NUCLEOTIDE SEQUENCE</scope>
    <source>
        <strain evidence="2">AVDCRST_MAG82</strain>
    </source>
</reference>
<dbReference type="InterPro" id="IPR036388">
    <property type="entry name" value="WH-like_DNA-bd_sf"/>
</dbReference>
<dbReference type="Gene3D" id="1.10.10.10">
    <property type="entry name" value="Winged helix-like DNA-binding domain superfamily/Winged helix DNA-binding domain"/>
    <property type="match status" value="1"/>
</dbReference>
<dbReference type="SMART" id="SM00347">
    <property type="entry name" value="HTH_MARR"/>
    <property type="match status" value="1"/>
</dbReference>